<dbReference type="OrthoDB" id="9000310at2"/>
<name>A0A1A7C3V5_9BURK</name>
<dbReference type="Proteomes" id="UP000092713">
    <property type="component" value="Unassembled WGS sequence"/>
</dbReference>
<protein>
    <submittedName>
        <fullName evidence="2">SMI1 / KNR4 family (SUKH-1)</fullName>
    </submittedName>
</protein>
<dbReference type="EMBL" id="LOCQ01000047">
    <property type="protein sequence ID" value="OBV40397.1"/>
    <property type="molecule type" value="Genomic_DNA"/>
</dbReference>
<evidence type="ECO:0000313" key="2">
    <source>
        <dbReference type="EMBL" id="OBV40397.1"/>
    </source>
</evidence>
<evidence type="ECO:0000313" key="3">
    <source>
        <dbReference type="Proteomes" id="UP000092713"/>
    </source>
</evidence>
<sequence>MRIVDQYLAGLRHALPPAPRLRLANAAGASAAQLHSLLQAFPPCPASLLALLTQVNGTHWDDDDDGATAVLALGADEAMGSYPYFLRSVEQILEDQAMYPDSIVEIYGDPPGDEDVVVDSGIDLHASGAERLCFAHCMNNGGTSMLYLDFAPAAGGVAGQVIRFLHDPDEYRVIAASFDDYLQLQIQQEYVFVDPDQ</sequence>
<feature type="domain" description="Knr4/Smi1-like" evidence="1">
    <location>
        <begin position="45"/>
        <end position="183"/>
    </location>
</feature>
<dbReference type="PATRIC" id="fig|1747903.4.peg.4029"/>
<reference evidence="2 3" key="1">
    <citation type="submission" date="2016-04" db="EMBL/GenBank/DDBJ databases">
        <title>Draft genome sequence of Janthinobacterium psychrotolerans sp. nov., isolated from freshwater sediments in Denmark.</title>
        <authorList>
            <person name="Gong X."/>
            <person name="Skrivergaard S."/>
            <person name="Korsgaard B.S."/>
            <person name="Schreiber L."/>
            <person name="Marshall I.P."/>
            <person name="Finster K."/>
            <person name="Schramm A."/>
        </authorList>
    </citation>
    <scope>NUCLEOTIDE SEQUENCE [LARGE SCALE GENOMIC DNA]</scope>
    <source>
        <strain evidence="2 3">S3-2</strain>
    </source>
</reference>
<gene>
    <name evidence="2" type="ORF">ASR47_101620</name>
</gene>
<comment type="caution">
    <text evidence="2">The sequence shown here is derived from an EMBL/GenBank/DDBJ whole genome shotgun (WGS) entry which is preliminary data.</text>
</comment>
<dbReference type="InterPro" id="IPR018958">
    <property type="entry name" value="Knr4/Smi1-like_dom"/>
</dbReference>
<keyword evidence="3" id="KW-1185">Reference proteome</keyword>
<dbReference type="InterPro" id="IPR037883">
    <property type="entry name" value="Knr4/Smi1-like_sf"/>
</dbReference>
<accession>A0A1A7C3V5</accession>
<organism evidence="2 3">
    <name type="scientific">Janthinobacterium psychrotolerans</name>
    <dbReference type="NCBI Taxonomy" id="1747903"/>
    <lineage>
        <taxon>Bacteria</taxon>
        <taxon>Pseudomonadati</taxon>
        <taxon>Pseudomonadota</taxon>
        <taxon>Betaproteobacteria</taxon>
        <taxon>Burkholderiales</taxon>
        <taxon>Oxalobacteraceae</taxon>
        <taxon>Janthinobacterium</taxon>
    </lineage>
</organism>
<dbReference type="AlphaFoldDB" id="A0A1A7C3V5"/>
<evidence type="ECO:0000259" key="1">
    <source>
        <dbReference type="Pfam" id="PF09346"/>
    </source>
</evidence>
<dbReference type="STRING" id="1747903.ASR47_101620"/>
<proteinExistence type="predicted"/>
<dbReference type="RefSeq" id="WP_065306910.1">
    <property type="nucleotide sequence ID" value="NZ_LOCQ01000047.1"/>
</dbReference>
<dbReference type="Pfam" id="PF09346">
    <property type="entry name" value="SMI1_KNR4"/>
    <property type="match status" value="1"/>
</dbReference>
<dbReference type="SUPFAM" id="SSF160631">
    <property type="entry name" value="SMI1/KNR4-like"/>
    <property type="match status" value="1"/>
</dbReference>